<organism evidence="15 16">
    <name type="scientific">Pirellula staleyi (strain ATCC 27377 / DSM 6068 / ICPB 4128)</name>
    <name type="common">Pirella staleyi</name>
    <dbReference type="NCBI Taxonomy" id="530564"/>
    <lineage>
        <taxon>Bacteria</taxon>
        <taxon>Pseudomonadati</taxon>
        <taxon>Planctomycetota</taxon>
        <taxon>Planctomycetia</taxon>
        <taxon>Pirellulales</taxon>
        <taxon>Pirellulaceae</taxon>
        <taxon>Pirellula</taxon>
    </lineage>
</organism>
<keyword evidence="6 13" id="KW-0963">Cytoplasm</keyword>
<evidence type="ECO:0000256" key="10">
    <source>
        <dbReference type="ARBA" id="ARBA00022840"/>
    </source>
</evidence>
<evidence type="ECO:0000256" key="2">
    <source>
        <dbReference type="ARBA" id="ARBA00004496"/>
    </source>
</evidence>
<comment type="similarity">
    <text evidence="3 13">Belongs to the guanylate kinase family.</text>
</comment>
<dbReference type="HAMAP" id="MF_00328">
    <property type="entry name" value="Guanylate_kinase"/>
    <property type="match status" value="1"/>
</dbReference>
<dbReference type="KEGG" id="psl:Psta_3125"/>
<dbReference type="InterPro" id="IPR017665">
    <property type="entry name" value="Guanylate_kinase"/>
</dbReference>
<dbReference type="Proteomes" id="UP000001887">
    <property type="component" value="Chromosome"/>
</dbReference>
<dbReference type="GO" id="GO:0005829">
    <property type="term" value="C:cytosol"/>
    <property type="evidence" value="ECO:0007669"/>
    <property type="project" value="TreeGrafter"/>
</dbReference>
<dbReference type="STRING" id="530564.Psta_3125"/>
<evidence type="ECO:0000256" key="9">
    <source>
        <dbReference type="ARBA" id="ARBA00022777"/>
    </source>
</evidence>
<evidence type="ECO:0000256" key="4">
    <source>
        <dbReference type="ARBA" id="ARBA00012961"/>
    </source>
</evidence>
<dbReference type="InterPro" id="IPR008145">
    <property type="entry name" value="GK/Ca_channel_bsu"/>
</dbReference>
<dbReference type="InterPro" id="IPR020590">
    <property type="entry name" value="Guanylate_kinase_CS"/>
</dbReference>
<comment type="catalytic activity">
    <reaction evidence="12 13">
        <text>GMP + ATP = GDP + ADP</text>
        <dbReference type="Rhea" id="RHEA:20780"/>
        <dbReference type="ChEBI" id="CHEBI:30616"/>
        <dbReference type="ChEBI" id="CHEBI:58115"/>
        <dbReference type="ChEBI" id="CHEBI:58189"/>
        <dbReference type="ChEBI" id="CHEBI:456216"/>
        <dbReference type="EC" id="2.7.4.8"/>
    </reaction>
</comment>
<evidence type="ECO:0000256" key="7">
    <source>
        <dbReference type="ARBA" id="ARBA00022679"/>
    </source>
</evidence>
<feature type="binding site" evidence="13">
    <location>
        <begin position="20"/>
        <end position="27"/>
    </location>
    <ligand>
        <name>ATP</name>
        <dbReference type="ChEBI" id="CHEBI:30616"/>
    </ligand>
</feature>
<dbReference type="InterPro" id="IPR008144">
    <property type="entry name" value="Guanylate_kin-like_dom"/>
</dbReference>
<keyword evidence="7 13" id="KW-0808">Transferase</keyword>
<dbReference type="CDD" id="cd00071">
    <property type="entry name" value="GMPK"/>
    <property type="match status" value="1"/>
</dbReference>
<dbReference type="PANTHER" id="PTHR23117">
    <property type="entry name" value="GUANYLATE KINASE-RELATED"/>
    <property type="match status" value="1"/>
</dbReference>
<accession>D2QWI6</accession>
<evidence type="ECO:0000313" key="16">
    <source>
        <dbReference type="Proteomes" id="UP000001887"/>
    </source>
</evidence>
<keyword evidence="8 13" id="KW-0547">Nucleotide-binding</keyword>
<keyword evidence="9 13" id="KW-0418">Kinase</keyword>
<dbReference type="SUPFAM" id="SSF52540">
    <property type="entry name" value="P-loop containing nucleoside triphosphate hydrolases"/>
    <property type="match status" value="1"/>
</dbReference>
<evidence type="ECO:0000256" key="6">
    <source>
        <dbReference type="ARBA" id="ARBA00022490"/>
    </source>
</evidence>
<evidence type="ECO:0000256" key="5">
    <source>
        <dbReference type="ARBA" id="ARBA00016296"/>
    </source>
</evidence>
<proteinExistence type="inferred from homology"/>
<evidence type="ECO:0000256" key="3">
    <source>
        <dbReference type="ARBA" id="ARBA00005790"/>
    </source>
</evidence>
<evidence type="ECO:0000256" key="8">
    <source>
        <dbReference type="ARBA" id="ARBA00022741"/>
    </source>
</evidence>
<feature type="domain" description="Guanylate kinase-like" evidence="14">
    <location>
        <begin position="13"/>
        <end position="194"/>
    </location>
</feature>
<comment type="subcellular location">
    <subcellularLocation>
        <location evidence="2 13">Cytoplasm</location>
    </subcellularLocation>
</comment>
<dbReference type="OrthoDB" id="9808150at2"/>
<dbReference type="Pfam" id="PF00625">
    <property type="entry name" value="Guanylate_kin"/>
    <property type="match status" value="1"/>
</dbReference>
<evidence type="ECO:0000256" key="12">
    <source>
        <dbReference type="ARBA" id="ARBA00048594"/>
    </source>
</evidence>
<evidence type="ECO:0000313" key="15">
    <source>
        <dbReference type="EMBL" id="ADB17789.1"/>
    </source>
</evidence>
<dbReference type="EC" id="2.7.4.8" evidence="4 13"/>
<protein>
    <recommendedName>
        <fullName evidence="5 13">Guanylate kinase</fullName>
        <ecNumber evidence="4 13">2.7.4.8</ecNumber>
    </recommendedName>
    <alternativeName>
        <fullName evidence="11 13">GMP kinase</fullName>
    </alternativeName>
</protein>
<dbReference type="PROSITE" id="PS00856">
    <property type="entry name" value="GUANYLATE_KINASE_1"/>
    <property type="match status" value="1"/>
</dbReference>
<evidence type="ECO:0000259" key="14">
    <source>
        <dbReference type="PROSITE" id="PS50052"/>
    </source>
</evidence>
<dbReference type="GO" id="GO:0004385">
    <property type="term" value="F:GMP kinase activity"/>
    <property type="evidence" value="ECO:0007669"/>
    <property type="project" value="UniProtKB-UniRule"/>
</dbReference>
<dbReference type="FunFam" id="3.30.63.10:FF:000005">
    <property type="entry name" value="Guanylate kinase"/>
    <property type="match status" value="1"/>
</dbReference>
<dbReference type="GO" id="GO:0005524">
    <property type="term" value="F:ATP binding"/>
    <property type="evidence" value="ECO:0007669"/>
    <property type="project" value="UniProtKB-UniRule"/>
</dbReference>
<name>D2QWI6_PIRSD</name>
<comment type="function">
    <text evidence="1 13">Essential for recycling GMP and indirectly, cGMP.</text>
</comment>
<dbReference type="HOGENOM" id="CLU_001715_1_2_0"/>
<dbReference type="PANTHER" id="PTHR23117:SF13">
    <property type="entry name" value="GUANYLATE KINASE"/>
    <property type="match status" value="1"/>
</dbReference>
<evidence type="ECO:0000256" key="13">
    <source>
        <dbReference type="HAMAP-Rule" id="MF_00328"/>
    </source>
</evidence>
<dbReference type="SMART" id="SM00072">
    <property type="entry name" value="GuKc"/>
    <property type="match status" value="1"/>
</dbReference>
<dbReference type="EMBL" id="CP001848">
    <property type="protein sequence ID" value="ADB17789.1"/>
    <property type="molecule type" value="Genomic_DNA"/>
</dbReference>
<keyword evidence="10 13" id="KW-0067">ATP-binding</keyword>
<dbReference type="AlphaFoldDB" id="D2QWI6"/>
<dbReference type="NCBIfam" id="TIGR03263">
    <property type="entry name" value="guanyl_kin"/>
    <property type="match status" value="1"/>
</dbReference>
<dbReference type="PROSITE" id="PS50052">
    <property type="entry name" value="GUANYLATE_KINASE_2"/>
    <property type="match status" value="1"/>
</dbReference>
<sequence length="200" mass="22337">MPSETPTPAPAHGYLVVISGPSGAGKSTVVHEVLAKCPLPLELSVSATTRKPRPGEVDGVHYHFLSHDEFRTRREQGEFLECKEVFGRGDWYGTLQNTVSTGLAAGKWVLLEIDVEGMLAVLQKFPQAETIFIHSGSIEELERRLRQRNTETEDSLARRLEVARRELTFLSHYRHQVINHDLDTAVADVCRILTSLAARP</sequence>
<gene>
    <name evidence="13" type="primary">gmk</name>
    <name evidence="15" type="ordered locus">Psta_3125</name>
</gene>
<dbReference type="Gene3D" id="3.30.63.10">
    <property type="entry name" value="Guanylate Kinase phosphate binding domain"/>
    <property type="match status" value="1"/>
</dbReference>
<evidence type="ECO:0000256" key="1">
    <source>
        <dbReference type="ARBA" id="ARBA00003531"/>
    </source>
</evidence>
<reference evidence="15 16" key="1">
    <citation type="journal article" date="2009" name="Stand. Genomic Sci.">
        <title>Complete genome sequence of Pirellula staleyi type strain (ATCC 27377).</title>
        <authorList>
            <person name="Clum A."/>
            <person name="Tindall B.J."/>
            <person name="Sikorski J."/>
            <person name="Ivanova N."/>
            <person name="Mavrommatis K."/>
            <person name="Lucas S."/>
            <person name="Glavina del Rio T."/>
            <person name="Nolan M."/>
            <person name="Chen F."/>
            <person name="Tice H."/>
            <person name="Pitluck S."/>
            <person name="Cheng J.F."/>
            <person name="Chertkov O."/>
            <person name="Brettin T."/>
            <person name="Han C."/>
            <person name="Detter J.C."/>
            <person name="Kuske C."/>
            <person name="Bruce D."/>
            <person name="Goodwin L."/>
            <person name="Ovchinikova G."/>
            <person name="Pati A."/>
            <person name="Mikhailova N."/>
            <person name="Chen A."/>
            <person name="Palaniappan K."/>
            <person name="Land M."/>
            <person name="Hauser L."/>
            <person name="Chang Y.J."/>
            <person name="Jeffries C.D."/>
            <person name="Chain P."/>
            <person name="Rohde M."/>
            <person name="Goker M."/>
            <person name="Bristow J."/>
            <person name="Eisen J.A."/>
            <person name="Markowitz V."/>
            <person name="Hugenholtz P."/>
            <person name="Kyrpides N.C."/>
            <person name="Klenk H.P."/>
            <person name="Lapidus A."/>
        </authorList>
    </citation>
    <scope>NUCLEOTIDE SEQUENCE [LARGE SCALE GENOMIC DNA]</scope>
    <source>
        <strain evidence="16">ATCC 27377 / DSM 6068 / ICPB 4128</strain>
    </source>
</reference>
<keyword evidence="16" id="KW-1185">Reference proteome</keyword>
<dbReference type="eggNOG" id="COG0194">
    <property type="taxonomic scope" value="Bacteria"/>
</dbReference>
<dbReference type="InterPro" id="IPR027417">
    <property type="entry name" value="P-loop_NTPase"/>
</dbReference>
<dbReference type="Gene3D" id="3.40.50.300">
    <property type="entry name" value="P-loop containing nucleotide triphosphate hydrolases"/>
    <property type="match status" value="1"/>
</dbReference>
<evidence type="ECO:0000256" key="11">
    <source>
        <dbReference type="ARBA" id="ARBA00030128"/>
    </source>
</evidence>